<protein>
    <submittedName>
        <fullName evidence="1">Uncharacterized protein</fullName>
    </submittedName>
</protein>
<evidence type="ECO:0000313" key="2">
    <source>
        <dbReference type="Proteomes" id="UP000582837"/>
    </source>
</evidence>
<organism evidence="1 2">
    <name type="scientific">Longimicrobium terrae</name>
    <dbReference type="NCBI Taxonomy" id="1639882"/>
    <lineage>
        <taxon>Bacteria</taxon>
        <taxon>Pseudomonadati</taxon>
        <taxon>Gemmatimonadota</taxon>
        <taxon>Longimicrobiia</taxon>
        <taxon>Longimicrobiales</taxon>
        <taxon>Longimicrobiaceae</taxon>
        <taxon>Longimicrobium</taxon>
    </lineage>
</organism>
<name>A0A841GWN7_9BACT</name>
<proteinExistence type="predicted"/>
<dbReference type="EMBL" id="JACHIA010000001">
    <property type="protein sequence ID" value="MBB6068776.1"/>
    <property type="molecule type" value="Genomic_DNA"/>
</dbReference>
<accession>A0A841GWN7</accession>
<keyword evidence="2" id="KW-1185">Reference proteome</keyword>
<dbReference type="Proteomes" id="UP000582837">
    <property type="component" value="Unassembled WGS sequence"/>
</dbReference>
<dbReference type="RefSeq" id="WP_170031150.1">
    <property type="nucleotide sequence ID" value="NZ_JABDTL010000001.1"/>
</dbReference>
<dbReference type="AlphaFoldDB" id="A0A841GWN7"/>
<gene>
    <name evidence="1" type="ORF">HNQ61_000387</name>
</gene>
<comment type="caution">
    <text evidence="1">The sequence shown here is derived from an EMBL/GenBank/DDBJ whole genome shotgun (WGS) entry which is preliminary data.</text>
</comment>
<evidence type="ECO:0000313" key="1">
    <source>
        <dbReference type="EMBL" id="MBB6068776.1"/>
    </source>
</evidence>
<reference evidence="1 2" key="1">
    <citation type="submission" date="2020-08" db="EMBL/GenBank/DDBJ databases">
        <title>Genomic Encyclopedia of Type Strains, Phase IV (KMG-IV): sequencing the most valuable type-strain genomes for metagenomic binning, comparative biology and taxonomic classification.</title>
        <authorList>
            <person name="Goeker M."/>
        </authorList>
    </citation>
    <scope>NUCLEOTIDE SEQUENCE [LARGE SCALE GENOMIC DNA]</scope>
    <source>
        <strain evidence="1 2">DSM 29007</strain>
    </source>
</reference>
<sequence>MEAQRTDGDDVHRSMVSAGLIFTASVNPPAGELRVQELQRLLWQVAVMLPEMPLRDTDRAEARAELRTVQAQLGSPRPKLTILRESLHTIRGMLAGIPDAAGYGYLVQTVDQLAP</sequence>